<dbReference type="Proteomes" id="UP000542674">
    <property type="component" value="Unassembled WGS sequence"/>
</dbReference>
<feature type="transmembrane region" description="Helical" evidence="1">
    <location>
        <begin position="12"/>
        <end position="32"/>
    </location>
</feature>
<keyword evidence="1" id="KW-0472">Membrane</keyword>
<evidence type="ECO:0000313" key="2">
    <source>
        <dbReference type="EMBL" id="MBB4963607.1"/>
    </source>
</evidence>
<gene>
    <name evidence="2" type="ORF">F4559_000966</name>
</gene>
<name>A0A7W7SZ26_9PSEU</name>
<keyword evidence="1" id="KW-0812">Transmembrane</keyword>
<dbReference type="RefSeq" id="WP_184666366.1">
    <property type="nucleotide sequence ID" value="NZ_BAABAI010000034.1"/>
</dbReference>
<accession>A0A7W7SZ26</accession>
<reference evidence="2 3" key="1">
    <citation type="submission" date="2020-08" db="EMBL/GenBank/DDBJ databases">
        <title>Sequencing the genomes of 1000 actinobacteria strains.</title>
        <authorList>
            <person name="Klenk H.-P."/>
        </authorList>
    </citation>
    <scope>NUCLEOTIDE SEQUENCE [LARGE SCALE GENOMIC DNA]</scope>
    <source>
        <strain evidence="2 3">DSM 45084</strain>
    </source>
</reference>
<keyword evidence="3" id="KW-1185">Reference proteome</keyword>
<evidence type="ECO:0000256" key="1">
    <source>
        <dbReference type="SAM" id="Phobius"/>
    </source>
</evidence>
<dbReference type="EMBL" id="JACHJS010000001">
    <property type="protein sequence ID" value="MBB4963607.1"/>
    <property type="molecule type" value="Genomic_DNA"/>
</dbReference>
<feature type="transmembrane region" description="Helical" evidence="1">
    <location>
        <begin position="44"/>
        <end position="65"/>
    </location>
</feature>
<organism evidence="2 3">
    <name type="scientific">Saccharothrix violaceirubra</name>
    <dbReference type="NCBI Taxonomy" id="413306"/>
    <lineage>
        <taxon>Bacteria</taxon>
        <taxon>Bacillati</taxon>
        <taxon>Actinomycetota</taxon>
        <taxon>Actinomycetes</taxon>
        <taxon>Pseudonocardiales</taxon>
        <taxon>Pseudonocardiaceae</taxon>
        <taxon>Saccharothrix</taxon>
    </lineage>
</organism>
<dbReference type="AlphaFoldDB" id="A0A7W7SZ26"/>
<sequence>MPATTAQKQFLLVWMAFALLVAVGVAFVAGWLSWLSTADVPGSIITGGVAFGGTLTLAIAIIVLLRGR</sequence>
<proteinExistence type="predicted"/>
<evidence type="ECO:0000313" key="3">
    <source>
        <dbReference type="Proteomes" id="UP000542674"/>
    </source>
</evidence>
<keyword evidence="1" id="KW-1133">Transmembrane helix</keyword>
<protein>
    <submittedName>
        <fullName evidence="2">Uncharacterized protein</fullName>
    </submittedName>
</protein>
<comment type="caution">
    <text evidence="2">The sequence shown here is derived from an EMBL/GenBank/DDBJ whole genome shotgun (WGS) entry which is preliminary data.</text>
</comment>